<protein>
    <submittedName>
        <fullName evidence="4">Tetratricopeptide repeat protein</fullName>
    </submittedName>
</protein>
<dbReference type="PANTHER" id="PTHR12558">
    <property type="entry name" value="CELL DIVISION CYCLE 16,23,27"/>
    <property type="match status" value="1"/>
</dbReference>
<evidence type="ECO:0000313" key="5">
    <source>
        <dbReference type="Proteomes" id="UP001610810"/>
    </source>
</evidence>
<comment type="caution">
    <text evidence="4">The sequence shown here is derived from an EMBL/GenBank/DDBJ whole genome shotgun (WGS) entry which is preliminary data.</text>
</comment>
<keyword evidence="5" id="KW-1185">Reference proteome</keyword>
<feature type="region of interest" description="Disordered" evidence="2">
    <location>
        <begin position="1"/>
        <end position="20"/>
    </location>
</feature>
<name>A0ABW7SG20_STRTE</name>
<sequence>MNDRPFSPLNATHTAGSVAHAHDHATTFQQEHGVQIYLGGTQGDNLGTAITTARLASLNFWPLVSENADPVKWGVHPAPTREDSRHVDYVGRDVDENIVQAIKPGCFLLLVGDSTAGKSRTAFEAAQRLLGDYRVFMPFDGSETAIASELMKHDARLLLWLDDLDVFLAPPAVSVRTIDEIAEKNGVVLATIRAERYNELSLREDRSAFNAERLLVRNARQIMSRASKFFLDRRWSAEEIDRAQTSSDPRMADALSHADEYGVAEYLAAGPQLYEEWRNAWAPGGHPRAAALVASAIDFKRAGISRPVGVGELLKAHEYYLEQNGGIRLRPEPFEQAISWATDPLHATTSLLVPYEAGTYKAFDYLVDKVANSETLKEIPDIIWDEVLSGKWDFDFHTVGEYAAKTGRTDLAEKAYRIAEDSDSEGRGAFRLGHVFDTAGEYDQAEAWYERSANSGNVRALVNLGYLYMRKNDSAQAEKFLQAAVQKGEEKAALGLTVILLHQNRIDEADTWCLFAEEKGLKPAKILRADICMAKGNIDQAEKAYQESMATFPGRAAAGLGLVHLHRKEFSQAIPHFQVAAHKNDHNALRSMAYCYSELRNHDKAQELSRQYIKEHPDHAVAYFDLGLYLSRANNVSEAESAYRKAIELGDNRAITNLANLLSNAERYDEAEELYLSALEKQDGKARSGLAHLYRLTGRFSAAIRMLRDLVREGHQAAHKEMGRVQEDLGRTNLAILWLQKAVDLGDKSAGVRLGYIYERRGEPKKATPYYRVAAEDGDGHAYLHLAMIFEYRGEIEKAKDLYRAAFAHDEFEAAARLGRLYWLEGNLSQSEEWCRKGAEKGDGEAKRYLEFLQECLIESNDKSDSTPKEA</sequence>
<dbReference type="InterPro" id="IPR019734">
    <property type="entry name" value="TPR_rpt"/>
</dbReference>
<dbReference type="SUPFAM" id="SSF81901">
    <property type="entry name" value="HCP-like"/>
    <property type="match status" value="3"/>
</dbReference>
<dbReference type="Proteomes" id="UP001610810">
    <property type="component" value="Unassembled WGS sequence"/>
</dbReference>
<dbReference type="Pfam" id="PF09976">
    <property type="entry name" value="TPR_21"/>
    <property type="match status" value="1"/>
</dbReference>
<keyword evidence="1" id="KW-0802">TPR repeat</keyword>
<dbReference type="Gene3D" id="1.25.40.10">
    <property type="entry name" value="Tetratricopeptide repeat domain"/>
    <property type="match status" value="4"/>
</dbReference>
<evidence type="ECO:0000313" key="4">
    <source>
        <dbReference type="EMBL" id="MFI0577449.1"/>
    </source>
</evidence>
<feature type="repeat" description="TPR" evidence="1">
    <location>
        <begin position="620"/>
        <end position="653"/>
    </location>
</feature>
<evidence type="ECO:0000256" key="2">
    <source>
        <dbReference type="SAM" id="MobiDB-lite"/>
    </source>
</evidence>
<dbReference type="SMART" id="SM00671">
    <property type="entry name" value="SEL1"/>
    <property type="match status" value="7"/>
</dbReference>
<dbReference type="SMART" id="SM00028">
    <property type="entry name" value="TPR"/>
    <property type="match status" value="8"/>
</dbReference>
<evidence type="ECO:0000256" key="1">
    <source>
        <dbReference type="PROSITE-ProRule" id="PRU00339"/>
    </source>
</evidence>
<dbReference type="Pfam" id="PF13432">
    <property type="entry name" value="TPR_16"/>
    <property type="match status" value="4"/>
</dbReference>
<dbReference type="InterPro" id="IPR011990">
    <property type="entry name" value="TPR-like_helical_dom_sf"/>
</dbReference>
<dbReference type="PANTHER" id="PTHR12558:SF13">
    <property type="entry name" value="CELL DIVISION CYCLE PROTEIN 27 HOMOLOG"/>
    <property type="match status" value="1"/>
</dbReference>
<proteinExistence type="predicted"/>
<dbReference type="InterPro" id="IPR018704">
    <property type="entry name" value="SecYEG/CpoB_TPR"/>
</dbReference>
<dbReference type="InterPro" id="IPR006597">
    <property type="entry name" value="Sel1-like"/>
</dbReference>
<dbReference type="RefSeq" id="WP_398353730.1">
    <property type="nucleotide sequence ID" value="NZ_JBIQWK010000019.1"/>
</dbReference>
<dbReference type="EMBL" id="JBIQWK010000019">
    <property type="protein sequence ID" value="MFI0577449.1"/>
    <property type="molecule type" value="Genomic_DNA"/>
</dbReference>
<dbReference type="Pfam" id="PF13176">
    <property type="entry name" value="TPR_7"/>
    <property type="match status" value="1"/>
</dbReference>
<feature type="repeat" description="TPR" evidence="1">
    <location>
        <begin position="458"/>
        <end position="491"/>
    </location>
</feature>
<dbReference type="PROSITE" id="PS50005">
    <property type="entry name" value="TPR"/>
    <property type="match status" value="2"/>
</dbReference>
<reference evidence="4 5" key="1">
    <citation type="submission" date="2024-10" db="EMBL/GenBank/DDBJ databases">
        <authorList>
            <person name="Wannawong T."/>
            <person name="Kuncharoen N."/>
            <person name="Mhuantong W."/>
        </authorList>
    </citation>
    <scope>NUCLEOTIDE SEQUENCE [LARGE SCALE GENOMIC DNA]</scope>
    <source>
        <strain evidence="4 5">CALK1-4</strain>
    </source>
</reference>
<evidence type="ECO:0000259" key="3">
    <source>
        <dbReference type="Pfam" id="PF09976"/>
    </source>
</evidence>
<organism evidence="4 5">
    <name type="scientific">Streptomyces tendae</name>
    <dbReference type="NCBI Taxonomy" id="1932"/>
    <lineage>
        <taxon>Bacteria</taxon>
        <taxon>Bacillati</taxon>
        <taxon>Actinomycetota</taxon>
        <taxon>Actinomycetes</taxon>
        <taxon>Kitasatosporales</taxon>
        <taxon>Streptomycetaceae</taxon>
        <taxon>Streptomyces</taxon>
    </lineage>
</organism>
<gene>
    <name evidence="4" type="ORF">ACH3YB_38110</name>
</gene>
<feature type="domain" description="Ancillary SecYEG translocon subunit/Cell division coordinator CpoB TPR" evidence="3">
    <location>
        <begin position="467"/>
        <end position="555"/>
    </location>
</feature>
<accession>A0ABW7SG20</accession>